<organism evidence="4 5">
    <name type="scientific">Sulfurospirillum halorespirans DSM 13726</name>
    <dbReference type="NCBI Taxonomy" id="1193502"/>
    <lineage>
        <taxon>Bacteria</taxon>
        <taxon>Pseudomonadati</taxon>
        <taxon>Campylobacterota</taxon>
        <taxon>Epsilonproteobacteria</taxon>
        <taxon>Campylobacterales</taxon>
        <taxon>Sulfurospirillaceae</taxon>
        <taxon>Sulfurospirillum</taxon>
    </lineage>
</organism>
<dbReference type="GO" id="GO:0008233">
    <property type="term" value="F:peptidase activity"/>
    <property type="evidence" value="ECO:0007669"/>
    <property type="project" value="UniProtKB-KW"/>
</dbReference>
<evidence type="ECO:0000259" key="3">
    <source>
        <dbReference type="Pfam" id="PF05193"/>
    </source>
</evidence>
<dbReference type="Proteomes" id="UP000094609">
    <property type="component" value="Chromosome"/>
</dbReference>
<name>A0A1D7TIQ4_9BACT</name>
<dbReference type="AlphaFoldDB" id="A0A1D7TIQ4"/>
<dbReference type="InterPro" id="IPR011765">
    <property type="entry name" value="Pept_M16_N"/>
</dbReference>
<proteinExistence type="predicted"/>
<keyword evidence="1" id="KW-0732">Signal</keyword>
<dbReference type="GO" id="GO:0006508">
    <property type="term" value="P:proteolysis"/>
    <property type="evidence" value="ECO:0007669"/>
    <property type="project" value="UniProtKB-KW"/>
</dbReference>
<dbReference type="Pfam" id="PF05193">
    <property type="entry name" value="Peptidase_M16_C"/>
    <property type="match status" value="1"/>
</dbReference>
<dbReference type="PANTHER" id="PTHR11851">
    <property type="entry name" value="METALLOPROTEASE"/>
    <property type="match status" value="1"/>
</dbReference>
<feature type="signal peptide" evidence="1">
    <location>
        <begin position="1"/>
        <end position="19"/>
    </location>
</feature>
<dbReference type="SUPFAM" id="SSF63411">
    <property type="entry name" value="LuxS/MPP-like metallohydrolase"/>
    <property type="match status" value="2"/>
</dbReference>
<dbReference type="PATRIC" id="fig|1193502.14.peg.1125"/>
<sequence length="433" mass="48225">MKKMFLVTIMILLQGVLVAQEVSQINVNGVEIPVVFEKDASLPITSVQLVVKNAGSMEDGANEGIAKFLAGMLGEGTKEMGATAFAEELEFRAISLGAHTGIETLVFEVSALKEQFPYALGMLQKLLKSPNFSKGSFDKIKLLTLGMLSNKESDFDYIANLNLQKLIFENTPFAHAYSGDVKSIKALKLKDVETFYKERINLESLIIVAGGDIELDELKKLLLPVLSEIKHGKRRDMAYFDANKNAKELVVHKESEQAYIYFGAPFYMKSGDPEAYKAKVASFILGESGFGSRLMEEVRVKRGLAYSSYSRNSIGKSSSSFTGHLQTKNENLEEAKKVVAAEIKRFVDEGVSEDELAQAKRFLLGSEPLRNETLSQRLSRAFFEYYSGFELGHSKKQLEKIEALSLEDLNSFIKKHDEITALSFSVVTKREKP</sequence>
<dbReference type="KEGG" id="shal:SHALO_1109"/>
<gene>
    <name evidence="4" type="ORF">SHALO_1109</name>
</gene>
<evidence type="ECO:0000313" key="4">
    <source>
        <dbReference type="EMBL" id="AOO64889.1"/>
    </source>
</evidence>
<dbReference type="InterPro" id="IPR050361">
    <property type="entry name" value="MPP/UQCRC_Complex"/>
</dbReference>
<evidence type="ECO:0000313" key="5">
    <source>
        <dbReference type="Proteomes" id="UP000094609"/>
    </source>
</evidence>
<evidence type="ECO:0000259" key="2">
    <source>
        <dbReference type="Pfam" id="PF00675"/>
    </source>
</evidence>
<dbReference type="PANTHER" id="PTHR11851:SF225">
    <property type="entry name" value="NON-PEPTIDASE HOMOLOG YMXG"/>
    <property type="match status" value="1"/>
</dbReference>
<dbReference type="Pfam" id="PF00675">
    <property type="entry name" value="Peptidase_M16"/>
    <property type="match status" value="1"/>
</dbReference>
<dbReference type="EMBL" id="CP017111">
    <property type="protein sequence ID" value="AOO64889.1"/>
    <property type="molecule type" value="Genomic_DNA"/>
</dbReference>
<keyword evidence="4" id="KW-0378">Hydrolase</keyword>
<dbReference type="GO" id="GO:0046872">
    <property type="term" value="F:metal ion binding"/>
    <property type="evidence" value="ECO:0007669"/>
    <property type="project" value="InterPro"/>
</dbReference>
<feature type="domain" description="Peptidase M16 N-terminal" evidence="2">
    <location>
        <begin position="34"/>
        <end position="172"/>
    </location>
</feature>
<feature type="domain" description="Peptidase M16 C-terminal" evidence="3">
    <location>
        <begin position="187"/>
        <end position="361"/>
    </location>
</feature>
<dbReference type="STRING" id="1193502.SHALO_1109"/>
<keyword evidence="5" id="KW-1185">Reference proteome</keyword>
<protein>
    <submittedName>
        <fullName evidence="4">Zinc protease-like protein</fullName>
    </submittedName>
</protein>
<dbReference type="InterPro" id="IPR011249">
    <property type="entry name" value="Metalloenz_LuxS/M16"/>
</dbReference>
<evidence type="ECO:0000256" key="1">
    <source>
        <dbReference type="SAM" id="SignalP"/>
    </source>
</evidence>
<dbReference type="Gene3D" id="3.30.830.10">
    <property type="entry name" value="Metalloenzyme, LuxS/M16 peptidase-like"/>
    <property type="match status" value="2"/>
</dbReference>
<accession>A0A1D7TIQ4</accession>
<feature type="chain" id="PRO_5009099438" evidence="1">
    <location>
        <begin position="20"/>
        <end position="433"/>
    </location>
</feature>
<reference evidence="5" key="1">
    <citation type="submission" date="2016-08" db="EMBL/GenBank/DDBJ databases">
        <title>Complete genome sequence of the organohalide-respiring Epsilonproteobacterium Sulfurospirillum halorespirans.</title>
        <authorList>
            <person name="Goris T."/>
            <person name="Zimmermann J."/>
            <person name="Schenz B."/>
            <person name="Lemos M."/>
            <person name="Hackermueller J."/>
            <person name="Diekert G."/>
        </authorList>
    </citation>
    <scope>NUCLEOTIDE SEQUENCE [LARGE SCALE GENOMIC DNA]</scope>
    <source>
        <strain>DSM 13726</strain>
        <strain evidence="5">PCE-M2</strain>
    </source>
</reference>
<dbReference type="InterPro" id="IPR007863">
    <property type="entry name" value="Peptidase_M16_C"/>
</dbReference>
<keyword evidence="4" id="KW-0645">Protease</keyword>